<gene>
    <name evidence="1" type="ORF">METZ01_LOCUS515887</name>
</gene>
<reference evidence="1" key="1">
    <citation type="submission" date="2018-05" db="EMBL/GenBank/DDBJ databases">
        <authorList>
            <person name="Lanie J.A."/>
            <person name="Ng W.-L."/>
            <person name="Kazmierczak K.M."/>
            <person name="Andrzejewski T.M."/>
            <person name="Davidsen T.M."/>
            <person name="Wayne K.J."/>
            <person name="Tettelin H."/>
            <person name="Glass J.I."/>
            <person name="Rusch D."/>
            <person name="Podicherti R."/>
            <person name="Tsui H.-C.T."/>
            <person name="Winkler M.E."/>
        </authorList>
    </citation>
    <scope>NUCLEOTIDE SEQUENCE</scope>
</reference>
<accession>A0A383F2W5</accession>
<organism evidence="1">
    <name type="scientific">marine metagenome</name>
    <dbReference type="NCBI Taxonomy" id="408172"/>
    <lineage>
        <taxon>unclassified sequences</taxon>
        <taxon>metagenomes</taxon>
        <taxon>ecological metagenomes</taxon>
    </lineage>
</organism>
<sequence length="59" mass="6452">MYPFKSLDIAVGFEDRVYTMGEEIGLSITLSAKRGTNIRGLVVDGVGQRRALVPLGVRE</sequence>
<protein>
    <submittedName>
        <fullName evidence="1">Uncharacterized protein</fullName>
    </submittedName>
</protein>
<name>A0A383F2W5_9ZZZZ</name>
<proteinExistence type="predicted"/>
<evidence type="ECO:0000313" key="1">
    <source>
        <dbReference type="EMBL" id="SVE63033.1"/>
    </source>
</evidence>
<dbReference type="EMBL" id="UINC01230766">
    <property type="protein sequence ID" value="SVE63033.1"/>
    <property type="molecule type" value="Genomic_DNA"/>
</dbReference>
<dbReference type="AlphaFoldDB" id="A0A383F2W5"/>